<evidence type="ECO:0000313" key="3">
    <source>
        <dbReference type="Proteomes" id="UP000558089"/>
    </source>
</evidence>
<evidence type="ECO:0000313" key="2">
    <source>
        <dbReference type="EMBL" id="NVN16852.1"/>
    </source>
</evidence>
<evidence type="ECO:0000256" key="1">
    <source>
        <dbReference type="SAM" id="SignalP"/>
    </source>
</evidence>
<proteinExistence type="predicted"/>
<name>A0A850NEL4_9FLAO</name>
<comment type="caution">
    <text evidence="2">The sequence shown here is derived from an EMBL/GenBank/DDBJ whole genome shotgun (WGS) entry which is preliminary data.</text>
</comment>
<feature type="chain" id="PRO_5032586276" description="Adhesin domain-containing protein" evidence="1">
    <location>
        <begin position="20"/>
        <end position="250"/>
    </location>
</feature>
<keyword evidence="1" id="KW-0732">Signal</keyword>
<dbReference type="AlphaFoldDB" id="A0A850NEL4"/>
<dbReference type="RefSeq" id="WP_176618905.1">
    <property type="nucleotide sequence ID" value="NZ_WYET01000001.1"/>
</dbReference>
<dbReference type="Proteomes" id="UP000558089">
    <property type="component" value="Unassembled WGS sequence"/>
</dbReference>
<sequence length="250" mass="26681">MRKLTFILTALFMATVARAQSDYTKSLDGIQWVKIESKSDIVVKTHSSNQLLIKSGPEIKTPERAKGLKLVGEGGTDNTNVGFSVVQDGNTLIVHNLRKDKKGEIYLPASQNVSVKSTWNGDIEIDGFSGEIEADAQLNGGVKILNVNGPVTANSLNGVLEVVFGKVTQSSPISLYSTNGAVDVSLPSNTPANLALSTLNGNVYTDFEVKAEDKNGLKSVLGRDIKTSINGGGVKIALKSTNGNMYLRKK</sequence>
<feature type="signal peptide" evidence="1">
    <location>
        <begin position="1"/>
        <end position="19"/>
    </location>
</feature>
<evidence type="ECO:0008006" key="4">
    <source>
        <dbReference type="Google" id="ProtNLM"/>
    </source>
</evidence>
<organism evidence="2 3">
    <name type="scientific">Flagellimonas chongwuensis</name>
    <dbReference type="NCBI Taxonomy" id="2697365"/>
    <lineage>
        <taxon>Bacteria</taxon>
        <taxon>Pseudomonadati</taxon>
        <taxon>Bacteroidota</taxon>
        <taxon>Flavobacteriia</taxon>
        <taxon>Flavobacteriales</taxon>
        <taxon>Flavobacteriaceae</taxon>
        <taxon>Flagellimonas</taxon>
    </lineage>
</organism>
<protein>
    <recommendedName>
        <fullName evidence="4">Adhesin domain-containing protein</fullName>
    </recommendedName>
</protein>
<dbReference type="EMBL" id="WYET01000001">
    <property type="protein sequence ID" value="NVN16852.1"/>
    <property type="molecule type" value="Genomic_DNA"/>
</dbReference>
<reference evidence="2 3" key="1">
    <citation type="submission" date="2020-01" db="EMBL/GenBank/DDBJ databases">
        <title>Draft Genome Analysis of Muricauda sp. HICW Isolated from coastal seawater of PR China.</title>
        <authorList>
            <person name="Chen M.-X."/>
        </authorList>
    </citation>
    <scope>NUCLEOTIDE SEQUENCE [LARGE SCALE GENOMIC DNA]</scope>
    <source>
        <strain evidence="2 3">HICW</strain>
    </source>
</reference>
<keyword evidence="3" id="KW-1185">Reference proteome</keyword>
<gene>
    <name evidence="2" type="ORF">GUA46_00755</name>
</gene>
<accession>A0A850NEL4</accession>